<keyword evidence="1" id="KW-0732">Signal</keyword>
<evidence type="ECO:0000313" key="3">
    <source>
        <dbReference type="Proteomes" id="UP000217076"/>
    </source>
</evidence>
<dbReference type="Proteomes" id="UP000217076">
    <property type="component" value="Unassembled WGS sequence"/>
</dbReference>
<accession>A0A1G8G273</accession>
<proteinExistence type="predicted"/>
<dbReference type="EMBL" id="FNCV01000018">
    <property type="protein sequence ID" value="SDH88469.1"/>
    <property type="molecule type" value="Genomic_DNA"/>
</dbReference>
<feature type="signal peptide" evidence="1">
    <location>
        <begin position="1"/>
        <end position="24"/>
    </location>
</feature>
<gene>
    <name evidence="2" type="ORF">SAMN05421742_11819</name>
</gene>
<dbReference type="PROSITE" id="PS51257">
    <property type="entry name" value="PROKAR_LIPOPROTEIN"/>
    <property type="match status" value="1"/>
</dbReference>
<evidence type="ECO:0008006" key="4">
    <source>
        <dbReference type="Google" id="ProtNLM"/>
    </source>
</evidence>
<dbReference type="AlphaFoldDB" id="A0A1G8G273"/>
<evidence type="ECO:0000313" key="2">
    <source>
        <dbReference type="EMBL" id="SDH88469.1"/>
    </source>
</evidence>
<protein>
    <recommendedName>
        <fullName evidence="4">Polyketide cyclase / dehydrase and lipid transport</fullName>
    </recommendedName>
</protein>
<organism evidence="2 3">
    <name type="scientific">Roseospirillum parvum</name>
    <dbReference type="NCBI Taxonomy" id="83401"/>
    <lineage>
        <taxon>Bacteria</taxon>
        <taxon>Pseudomonadati</taxon>
        <taxon>Pseudomonadota</taxon>
        <taxon>Alphaproteobacteria</taxon>
        <taxon>Rhodospirillales</taxon>
        <taxon>Rhodospirillaceae</taxon>
        <taxon>Roseospirillum</taxon>
    </lineage>
</organism>
<reference evidence="3" key="1">
    <citation type="submission" date="2016-10" db="EMBL/GenBank/DDBJ databases">
        <authorList>
            <person name="Varghese N."/>
            <person name="Submissions S."/>
        </authorList>
    </citation>
    <scope>NUCLEOTIDE SEQUENCE [LARGE SCALE GENOMIC DNA]</scope>
    <source>
        <strain evidence="3">930I</strain>
    </source>
</reference>
<keyword evidence="3" id="KW-1185">Reference proteome</keyword>
<feature type="chain" id="PRO_5011620811" description="Polyketide cyclase / dehydrase and lipid transport" evidence="1">
    <location>
        <begin position="25"/>
        <end position="171"/>
    </location>
</feature>
<sequence length="171" mass="19005">MWRARRWVAALALVALVGCGDDEADITFHAPETLQGRDLEIATQAALTFFEVCPNLGKWWSSVAEASLYTAEGDEIPLYRERDYGWRAEVRLRITLRDDRDRLTYGVLGTKHVTGYPPTGHTLYYNLGGGARPGVVAVKTVSQAVCGWPVQDSDLHIPLQKLALVDQLAHQ</sequence>
<evidence type="ECO:0000256" key="1">
    <source>
        <dbReference type="SAM" id="SignalP"/>
    </source>
</evidence>
<name>A0A1G8G273_9PROT</name>